<name>A0A8J9YBY9_9NEOP</name>
<dbReference type="AlphaFoldDB" id="A0A8J9YBY9"/>
<feature type="non-terminal residue" evidence="1">
    <location>
        <position position="81"/>
    </location>
</feature>
<dbReference type="Proteomes" id="UP000838878">
    <property type="component" value="Chromosome 2"/>
</dbReference>
<gene>
    <name evidence="1" type="ORF">BINO364_LOCUS7003</name>
</gene>
<keyword evidence="2" id="KW-1185">Reference proteome</keyword>
<proteinExistence type="predicted"/>
<sequence>MPNAIKLTLYENDKIFDTIENVTSTDTPNLIKSIEEFRLKVNETLSKIIEDDGQFDDYVEDDISSEEDQSTSCVTPKKRKK</sequence>
<organism evidence="1 2">
    <name type="scientific">Brenthis ino</name>
    <name type="common">lesser marbled fritillary</name>
    <dbReference type="NCBI Taxonomy" id="405034"/>
    <lineage>
        <taxon>Eukaryota</taxon>
        <taxon>Metazoa</taxon>
        <taxon>Ecdysozoa</taxon>
        <taxon>Arthropoda</taxon>
        <taxon>Hexapoda</taxon>
        <taxon>Insecta</taxon>
        <taxon>Pterygota</taxon>
        <taxon>Neoptera</taxon>
        <taxon>Endopterygota</taxon>
        <taxon>Lepidoptera</taxon>
        <taxon>Glossata</taxon>
        <taxon>Ditrysia</taxon>
        <taxon>Papilionoidea</taxon>
        <taxon>Nymphalidae</taxon>
        <taxon>Heliconiinae</taxon>
        <taxon>Argynnini</taxon>
        <taxon>Brenthis</taxon>
    </lineage>
</organism>
<dbReference type="EMBL" id="OV170222">
    <property type="protein sequence ID" value="CAH0720825.1"/>
    <property type="molecule type" value="Genomic_DNA"/>
</dbReference>
<protein>
    <submittedName>
        <fullName evidence="1">Uncharacterized protein</fullName>
    </submittedName>
</protein>
<evidence type="ECO:0000313" key="1">
    <source>
        <dbReference type="EMBL" id="CAH0720825.1"/>
    </source>
</evidence>
<accession>A0A8J9YBY9</accession>
<dbReference type="OrthoDB" id="7461501at2759"/>
<evidence type="ECO:0000313" key="2">
    <source>
        <dbReference type="Proteomes" id="UP000838878"/>
    </source>
</evidence>
<reference evidence="1" key="1">
    <citation type="submission" date="2021-12" db="EMBL/GenBank/DDBJ databases">
        <authorList>
            <person name="Martin H S."/>
        </authorList>
    </citation>
    <scope>NUCLEOTIDE SEQUENCE</scope>
</reference>